<dbReference type="PANTHER" id="PTHR31511:SF12">
    <property type="entry name" value="RHO TERMINATION FACTOR N-TERMINAL DOMAIN-CONTAINING PROTEIN"/>
    <property type="match status" value="1"/>
</dbReference>
<evidence type="ECO:0000313" key="2">
    <source>
        <dbReference type="Proteomes" id="UP001152759"/>
    </source>
</evidence>
<dbReference type="PANTHER" id="PTHR31511">
    <property type="entry name" value="PROTEIN CBG23764"/>
    <property type="match status" value="1"/>
</dbReference>
<dbReference type="AlphaFoldDB" id="A0A9P0F1U6"/>
<sequence length="321" mass="38006">MELRVNRYYALHRGGTFVKLPFRKNNVVNVNNGESNDCFRYAMLGKFLPRDAQHKFRMEKYVDPFNRYNSSDVRFPTSKDDIVKFEKRNNVSVSVFEFRESLVSNKRKYTVYPIKVADPEREDHTDLFCLFSPVPLSHHYCWISNFEQLVRKQLTKNANRINICKKCFTHENSMEQLSQHRVLCSQVSKDAYLPSFSNERYLKFENHHKEIKHNYVIYADFEAYLEQTHGDSEHPASAYGRHISNSYAYLLVTDDPEFKMSEPKLYRGEEAHIKFLDDISTLVERISRSYNDKEGKMIMSHEDRATFEAENRCGHCEVHFS</sequence>
<evidence type="ECO:0000313" key="1">
    <source>
        <dbReference type="EMBL" id="CAH0384795.1"/>
    </source>
</evidence>
<dbReference type="EMBL" id="OU963863">
    <property type="protein sequence ID" value="CAH0384795.1"/>
    <property type="molecule type" value="Genomic_DNA"/>
</dbReference>
<gene>
    <name evidence="1" type="ORF">BEMITA_LOCUS4088</name>
</gene>
<protein>
    <submittedName>
        <fullName evidence="1">Uncharacterized protein</fullName>
    </submittedName>
</protein>
<organism evidence="1 2">
    <name type="scientific">Bemisia tabaci</name>
    <name type="common">Sweetpotato whitefly</name>
    <name type="synonym">Aleurodes tabaci</name>
    <dbReference type="NCBI Taxonomy" id="7038"/>
    <lineage>
        <taxon>Eukaryota</taxon>
        <taxon>Metazoa</taxon>
        <taxon>Ecdysozoa</taxon>
        <taxon>Arthropoda</taxon>
        <taxon>Hexapoda</taxon>
        <taxon>Insecta</taxon>
        <taxon>Pterygota</taxon>
        <taxon>Neoptera</taxon>
        <taxon>Paraneoptera</taxon>
        <taxon>Hemiptera</taxon>
        <taxon>Sternorrhyncha</taxon>
        <taxon>Aleyrodoidea</taxon>
        <taxon>Aleyrodidae</taxon>
        <taxon>Aleyrodinae</taxon>
        <taxon>Bemisia</taxon>
    </lineage>
</organism>
<dbReference type="Proteomes" id="UP001152759">
    <property type="component" value="Chromosome 2"/>
</dbReference>
<accession>A0A9P0F1U6</accession>
<reference evidence="1" key="1">
    <citation type="submission" date="2021-12" db="EMBL/GenBank/DDBJ databases">
        <authorList>
            <person name="King R."/>
        </authorList>
    </citation>
    <scope>NUCLEOTIDE SEQUENCE</scope>
</reference>
<name>A0A9P0F1U6_BEMTA</name>
<proteinExistence type="predicted"/>
<keyword evidence="2" id="KW-1185">Reference proteome</keyword>